<dbReference type="EMBL" id="CAXHTA020000011">
    <property type="protein sequence ID" value="CAL5224771.1"/>
    <property type="molecule type" value="Genomic_DNA"/>
</dbReference>
<feature type="compositionally biased region" description="Basic and acidic residues" evidence="1">
    <location>
        <begin position="228"/>
        <end position="255"/>
    </location>
</feature>
<feature type="region of interest" description="Disordered" evidence="1">
    <location>
        <begin position="142"/>
        <end position="410"/>
    </location>
</feature>
<feature type="compositionally biased region" description="Acidic residues" evidence="1">
    <location>
        <begin position="142"/>
        <end position="152"/>
    </location>
</feature>
<evidence type="ECO:0000256" key="2">
    <source>
        <dbReference type="SAM" id="Phobius"/>
    </source>
</evidence>
<feature type="compositionally biased region" description="Basic and acidic residues" evidence="1">
    <location>
        <begin position="376"/>
        <end position="386"/>
    </location>
</feature>
<reference evidence="3 4" key="1">
    <citation type="submission" date="2024-06" db="EMBL/GenBank/DDBJ databases">
        <authorList>
            <person name="Kraege A."/>
            <person name="Thomma B."/>
        </authorList>
    </citation>
    <scope>NUCLEOTIDE SEQUENCE [LARGE SCALE GENOMIC DNA]</scope>
</reference>
<dbReference type="Proteomes" id="UP001497392">
    <property type="component" value="Unassembled WGS sequence"/>
</dbReference>
<gene>
    <name evidence="3" type="primary">g7510</name>
    <name evidence="3" type="ORF">VP750_LOCUS6430</name>
</gene>
<keyword evidence="4" id="KW-1185">Reference proteome</keyword>
<comment type="caution">
    <text evidence="3">The sequence shown here is derived from an EMBL/GenBank/DDBJ whole genome shotgun (WGS) entry which is preliminary data.</text>
</comment>
<feature type="transmembrane region" description="Helical" evidence="2">
    <location>
        <begin position="12"/>
        <end position="32"/>
    </location>
</feature>
<name>A0ABP1FZ62_9CHLO</name>
<evidence type="ECO:0000313" key="4">
    <source>
        <dbReference type="Proteomes" id="UP001497392"/>
    </source>
</evidence>
<accession>A0ABP1FZ62</accession>
<evidence type="ECO:0000256" key="1">
    <source>
        <dbReference type="SAM" id="MobiDB-lite"/>
    </source>
</evidence>
<keyword evidence="2" id="KW-0472">Membrane</keyword>
<feature type="compositionally biased region" description="Acidic residues" evidence="1">
    <location>
        <begin position="191"/>
        <end position="213"/>
    </location>
</feature>
<evidence type="ECO:0000313" key="3">
    <source>
        <dbReference type="EMBL" id="CAL5224771.1"/>
    </source>
</evidence>
<keyword evidence="2" id="KW-0812">Transmembrane</keyword>
<feature type="compositionally biased region" description="Basic residues" evidence="1">
    <location>
        <begin position="277"/>
        <end position="290"/>
    </location>
</feature>
<proteinExistence type="predicted"/>
<protein>
    <submittedName>
        <fullName evidence="3">G7510 protein</fullName>
    </submittedName>
</protein>
<keyword evidence="2" id="KW-1133">Transmembrane helix</keyword>
<organism evidence="3 4">
    <name type="scientific">Coccomyxa viridis</name>
    <dbReference type="NCBI Taxonomy" id="1274662"/>
    <lineage>
        <taxon>Eukaryota</taxon>
        <taxon>Viridiplantae</taxon>
        <taxon>Chlorophyta</taxon>
        <taxon>core chlorophytes</taxon>
        <taxon>Trebouxiophyceae</taxon>
        <taxon>Trebouxiophyceae incertae sedis</taxon>
        <taxon>Coccomyxaceae</taxon>
        <taxon>Coccomyxa</taxon>
    </lineage>
</organism>
<sequence>MRTSVLLCRSEVYLTVVAPTASLGFAVAVAHIQTPAERPIEQPAVRTSAQDFNMLTHSLAGAATGCQIGAAQTQRCSQPPRAGACRAARLWRTSGAFSGGIAKSPKKARALKLRKVIELQADAVPGPGFLDKELAEDLIIEEETDDSQDEESVPGRAEGSRLLKRTANKELPRQPAGPKRHRQQSSSHEDSSEEPFDDSISEIDMGDPQDEEYVPGRTEGSGQPKTPARKDPPSNEDSSEKPAEDAVSKEDLRDPQDEEVLPGGAAGSMLPKTPAKKERHRQQTGIKRHRQESPSREQPAGDTVRDMDVQDPQDEEYLPGRAQGSGQPKKVAEKERPRKKPRHDPPSTEDDSVSDPQDPEYMPGQAECSWLPRTPARREAPKKTSRQEPPSDEDTHDGGHPQRCSKRASAWPVSRMAYSGTSGPAFVPESSPAWQEDADPVPDCQTGDMSGLLSAAAVDSAYYASQTYYSGSTCAAASAPECQTGDMSGRLGAAAPDSAYYASQSYYSGSSCAAAFAFGTFPLHPAAMLSEMYQAGSAGNFTPAYQGALMCDALSPYTPAFGHSLGDWTPNSCALSTATSSRLPPVPDTAGGAVFDALLKSDSDLSRSTPFNLLSDALSTAAPAASAPETPQSACQPLCTGGPTLAQCQPSAQSFYAVRSTTLYQGFGHAQIPSWQMAA</sequence>